<accession>A0A4Y2J2A0</accession>
<keyword evidence="2" id="KW-1185">Reference proteome</keyword>
<organism evidence="1 2">
    <name type="scientific">Araneus ventricosus</name>
    <name type="common">Orbweaver spider</name>
    <name type="synonym">Epeira ventricosa</name>
    <dbReference type="NCBI Taxonomy" id="182803"/>
    <lineage>
        <taxon>Eukaryota</taxon>
        <taxon>Metazoa</taxon>
        <taxon>Ecdysozoa</taxon>
        <taxon>Arthropoda</taxon>
        <taxon>Chelicerata</taxon>
        <taxon>Arachnida</taxon>
        <taxon>Araneae</taxon>
        <taxon>Araneomorphae</taxon>
        <taxon>Entelegynae</taxon>
        <taxon>Araneoidea</taxon>
        <taxon>Araneidae</taxon>
        <taxon>Araneus</taxon>
    </lineage>
</organism>
<proteinExistence type="predicted"/>
<dbReference type="AlphaFoldDB" id="A0A4Y2J2A0"/>
<sequence>MSFVIFEATEVLFCNALRHFRSYKRAVLQCPSPFSKLQKGYFAMPFAILKPQKGYFLMPFVIFKTEGDEDSTRADISFSKLLRYAIRGGLILAGLDLRESFKEIVF</sequence>
<evidence type="ECO:0000313" key="1">
    <source>
        <dbReference type="EMBL" id="GBM83858.1"/>
    </source>
</evidence>
<dbReference type="Proteomes" id="UP000499080">
    <property type="component" value="Unassembled WGS sequence"/>
</dbReference>
<comment type="caution">
    <text evidence="1">The sequence shown here is derived from an EMBL/GenBank/DDBJ whole genome shotgun (WGS) entry which is preliminary data.</text>
</comment>
<dbReference type="EMBL" id="BGPR01003112">
    <property type="protein sequence ID" value="GBM83858.1"/>
    <property type="molecule type" value="Genomic_DNA"/>
</dbReference>
<evidence type="ECO:0000313" key="2">
    <source>
        <dbReference type="Proteomes" id="UP000499080"/>
    </source>
</evidence>
<name>A0A4Y2J2A0_ARAVE</name>
<gene>
    <name evidence="1" type="ORF">AVEN_145080_1</name>
</gene>
<protein>
    <submittedName>
        <fullName evidence="1">Uncharacterized protein</fullName>
    </submittedName>
</protein>
<reference evidence="1 2" key="1">
    <citation type="journal article" date="2019" name="Sci. Rep.">
        <title>Orb-weaving spider Araneus ventricosus genome elucidates the spidroin gene catalogue.</title>
        <authorList>
            <person name="Kono N."/>
            <person name="Nakamura H."/>
            <person name="Ohtoshi R."/>
            <person name="Moran D.A.P."/>
            <person name="Shinohara A."/>
            <person name="Yoshida Y."/>
            <person name="Fujiwara M."/>
            <person name="Mori M."/>
            <person name="Tomita M."/>
            <person name="Arakawa K."/>
        </authorList>
    </citation>
    <scope>NUCLEOTIDE SEQUENCE [LARGE SCALE GENOMIC DNA]</scope>
</reference>